<dbReference type="PANTHER" id="PTHR33625:SF4">
    <property type="entry name" value="OS08G0179900 PROTEIN"/>
    <property type="match status" value="1"/>
</dbReference>
<dbReference type="PANTHER" id="PTHR33625">
    <property type="entry name" value="OS08G0179900 PROTEIN"/>
    <property type="match status" value="1"/>
</dbReference>
<name>A0A6P4B6N3_ZIZJJ</name>
<keyword evidence="1" id="KW-1133">Transmembrane helix</keyword>
<evidence type="ECO:0000256" key="1">
    <source>
        <dbReference type="SAM" id="Phobius"/>
    </source>
</evidence>
<dbReference type="Proteomes" id="UP001652623">
    <property type="component" value="Chromosome 1"/>
</dbReference>
<evidence type="ECO:0000313" key="2">
    <source>
        <dbReference type="Proteomes" id="UP001652623"/>
    </source>
</evidence>
<reference evidence="2" key="1">
    <citation type="submission" date="2025-05" db="UniProtKB">
        <authorList>
            <consortium name="RefSeq"/>
        </authorList>
    </citation>
    <scope>NUCLEOTIDE SEQUENCE [LARGE SCALE GENOMIC DNA]</scope>
</reference>
<accession>A0A6P4B6N3</accession>
<proteinExistence type="predicted"/>
<evidence type="ECO:0000313" key="3">
    <source>
        <dbReference type="RefSeq" id="XP_015897792.3"/>
    </source>
</evidence>
<gene>
    <name evidence="3" type="primary">LOC107431398</name>
</gene>
<dbReference type="RefSeq" id="XP_015897792.3">
    <property type="nucleotide sequence ID" value="XM_016042306.4"/>
</dbReference>
<keyword evidence="2" id="KW-1185">Reference proteome</keyword>
<reference evidence="3" key="2">
    <citation type="submission" date="2025-08" db="UniProtKB">
        <authorList>
            <consortium name="RefSeq"/>
        </authorList>
    </citation>
    <scope>IDENTIFICATION</scope>
    <source>
        <tissue evidence="3">Seedling</tissue>
    </source>
</reference>
<protein>
    <submittedName>
        <fullName evidence="3">Uncharacterized protein LOC107431398 isoform X3</fullName>
    </submittedName>
</protein>
<sequence>MGGGGAMRAAAAKVAGFTGALQGGFRGSAAVPPVEQSVRKVSVPVSASISSSQSVNSAVSSDVAASAQKPAWEINDWELAGVGEDELLMAKPMPRVVFGAVPTFQEAKEATVELKDALDQVYLSSPKSCGSAENDTTDEVAGMSLFSNGDSETKSCLIVETKPKDSIPTQALQAFRYLSASTEVQNVVASIASDPNMWNAMLQNSELKQFIASQQTVDELQEDPVSFKKMEDEMTDSSQCGKTESGFMNILQNIKVKVMDMVSNVSSFLNRIFELPPDVNGDTKSTGIDRTLGSTFMGLSVLVIMVVLLKRV</sequence>
<keyword evidence="1" id="KW-0812">Transmembrane</keyword>
<dbReference type="GeneID" id="107431398"/>
<organism evidence="2 3">
    <name type="scientific">Ziziphus jujuba</name>
    <name type="common">Chinese jujube</name>
    <name type="synonym">Ziziphus sativa</name>
    <dbReference type="NCBI Taxonomy" id="326968"/>
    <lineage>
        <taxon>Eukaryota</taxon>
        <taxon>Viridiplantae</taxon>
        <taxon>Streptophyta</taxon>
        <taxon>Embryophyta</taxon>
        <taxon>Tracheophyta</taxon>
        <taxon>Spermatophyta</taxon>
        <taxon>Magnoliopsida</taxon>
        <taxon>eudicotyledons</taxon>
        <taxon>Gunneridae</taxon>
        <taxon>Pentapetalae</taxon>
        <taxon>rosids</taxon>
        <taxon>fabids</taxon>
        <taxon>Rosales</taxon>
        <taxon>Rhamnaceae</taxon>
        <taxon>Paliureae</taxon>
        <taxon>Ziziphus</taxon>
    </lineage>
</organism>
<feature type="transmembrane region" description="Helical" evidence="1">
    <location>
        <begin position="292"/>
        <end position="309"/>
    </location>
</feature>
<dbReference type="AlphaFoldDB" id="A0A6P4B6N3"/>
<keyword evidence="1" id="KW-0472">Membrane</keyword>